<keyword evidence="1" id="KW-0472">Membrane</keyword>
<gene>
    <name evidence="2" type="ORF">C1C91_14685</name>
</gene>
<dbReference type="Proteomes" id="UP000266778">
    <property type="component" value="Chromosome"/>
</dbReference>
<organism evidence="2 3">
    <name type="scientific">Aeromonas caviae</name>
    <name type="common">Aeromonas punctata</name>
    <dbReference type="NCBI Taxonomy" id="648"/>
    <lineage>
        <taxon>Bacteria</taxon>
        <taxon>Pseudomonadati</taxon>
        <taxon>Pseudomonadota</taxon>
        <taxon>Gammaproteobacteria</taxon>
        <taxon>Aeromonadales</taxon>
        <taxon>Aeromonadaceae</taxon>
        <taxon>Aeromonas</taxon>
    </lineage>
</organism>
<dbReference type="AlphaFoldDB" id="A0A7U5Y9A0"/>
<accession>A0A7U5Y9A0</accession>
<protein>
    <submittedName>
        <fullName evidence="2">Uncharacterized protein</fullName>
    </submittedName>
</protein>
<keyword evidence="1" id="KW-1133">Transmembrane helix</keyword>
<evidence type="ECO:0000313" key="3">
    <source>
        <dbReference type="Proteomes" id="UP000266778"/>
    </source>
</evidence>
<proteinExistence type="predicted"/>
<name>A0A7U5Y9A0_AERCA</name>
<evidence type="ECO:0000256" key="1">
    <source>
        <dbReference type="SAM" id="Phobius"/>
    </source>
</evidence>
<evidence type="ECO:0000313" key="2">
    <source>
        <dbReference type="EMBL" id="AXB06081.1"/>
    </source>
</evidence>
<sequence length="66" mass="7368">MSTVGEALVVLFFSSYFMSLNQMVTAFLFVNSELMPFFGKSFPPSSGSIERSRMRCAGDITLDNKE</sequence>
<keyword evidence="1" id="KW-0812">Transmembrane</keyword>
<reference evidence="2" key="1">
    <citation type="journal article" date="2019" name="J Environ">
        <title>Genetic characterization and potential molecular dissemination mechanism of tet (31) gene in Aeromonas caviae from an oxytetracycline wastewater treatment system.</title>
        <authorList>
            <person name="Shi Y."/>
            <person name="Tian Z."/>
            <person name="Leclercq S.O."/>
            <person name="Zhang H."/>
            <person name="Yang M."/>
            <person name="Zhang Y."/>
        </authorList>
    </citation>
    <scope>NUCLEOTIDE SEQUENCE</scope>
    <source>
        <strain evidence="2">T25-39</strain>
    </source>
</reference>
<feature type="transmembrane region" description="Helical" evidence="1">
    <location>
        <begin position="7"/>
        <end position="30"/>
    </location>
</feature>
<dbReference type="EMBL" id="CP025706">
    <property type="protein sequence ID" value="AXB06081.1"/>
    <property type="molecule type" value="Genomic_DNA"/>
</dbReference>